<dbReference type="AlphaFoldDB" id="A0A8J3SUE6"/>
<organism evidence="1 2">
    <name type="scientific">Planobispora takensis</name>
    <dbReference type="NCBI Taxonomy" id="1367882"/>
    <lineage>
        <taxon>Bacteria</taxon>
        <taxon>Bacillati</taxon>
        <taxon>Actinomycetota</taxon>
        <taxon>Actinomycetes</taxon>
        <taxon>Streptosporangiales</taxon>
        <taxon>Streptosporangiaceae</taxon>
        <taxon>Planobispora</taxon>
    </lineage>
</organism>
<keyword evidence="2" id="KW-1185">Reference proteome</keyword>
<dbReference type="EMBL" id="BOOK01000006">
    <property type="protein sequence ID" value="GIH99201.1"/>
    <property type="molecule type" value="Genomic_DNA"/>
</dbReference>
<comment type="caution">
    <text evidence="1">The sequence shown here is derived from an EMBL/GenBank/DDBJ whole genome shotgun (WGS) entry which is preliminary data.</text>
</comment>
<protein>
    <submittedName>
        <fullName evidence="1">Uncharacterized protein</fullName>
    </submittedName>
</protein>
<dbReference type="Proteomes" id="UP000634476">
    <property type="component" value="Unassembled WGS sequence"/>
</dbReference>
<sequence>MLDEAMTALRGELKAVAIETEDRDVFRGQRGHLLLSLAPGLVVWVSFQRGFQWIGPDGRWRTHPLDDPAEMARLIAPLCRKRASFLGDVRPGAPV</sequence>
<accession>A0A8J3SUE6</accession>
<evidence type="ECO:0000313" key="1">
    <source>
        <dbReference type="EMBL" id="GIH99201.1"/>
    </source>
</evidence>
<proteinExistence type="predicted"/>
<reference evidence="1" key="1">
    <citation type="submission" date="2021-01" db="EMBL/GenBank/DDBJ databases">
        <title>Whole genome shotgun sequence of Planobispora takensis NBRC 109077.</title>
        <authorList>
            <person name="Komaki H."/>
            <person name="Tamura T."/>
        </authorList>
    </citation>
    <scope>NUCLEOTIDE SEQUENCE</scope>
    <source>
        <strain evidence="1">NBRC 109077</strain>
    </source>
</reference>
<evidence type="ECO:0000313" key="2">
    <source>
        <dbReference type="Proteomes" id="UP000634476"/>
    </source>
</evidence>
<name>A0A8J3SUE6_9ACTN</name>
<gene>
    <name evidence="1" type="ORF">Pta02_12100</name>
</gene>